<dbReference type="RefSeq" id="XP_002183275.1">
    <property type="nucleotide sequence ID" value="XM_002183239.1"/>
</dbReference>
<dbReference type="EMBL" id="CM000621">
    <property type="protein sequence ID" value="EEC44975.1"/>
    <property type="molecule type" value="Genomic_DNA"/>
</dbReference>
<dbReference type="HOGENOM" id="CLU_542361_0_0_1"/>
<protein>
    <submittedName>
        <fullName evidence="2">Uncharacterized protein</fullName>
    </submittedName>
</protein>
<feature type="transmembrane region" description="Helical" evidence="1">
    <location>
        <begin position="7"/>
        <end position="31"/>
    </location>
</feature>
<dbReference type="GeneID" id="7195187"/>
<evidence type="ECO:0000313" key="2">
    <source>
        <dbReference type="EMBL" id="EEC44975.1"/>
    </source>
</evidence>
<keyword evidence="1" id="KW-0812">Transmembrane</keyword>
<dbReference type="KEGG" id="pti:PHATRDRAFT_48715"/>
<keyword evidence="3" id="KW-1185">Reference proteome</keyword>
<reference evidence="2 3" key="1">
    <citation type="journal article" date="2008" name="Nature">
        <title>The Phaeodactylum genome reveals the evolutionary history of diatom genomes.</title>
        <authorList>
            <person name="Bowler C."/>
            <person name="Allen A.E."/>
            <person name="Badger J.H."/>
            <person name="Grimwood J."/>
            <person name="Jabbari K."/>
            <person name="Kuo A."/>
            <person name="Maheswari U."/>
            <person name="Martens C."/>
            <person name="Maumus F."/>
            <person name="Otillar R.P."/>
            <person name="Rayko E."/>
            <person name="Salamov A."/>
            <person name="Vandepoele K."/>
            <person name="Beszteri B."/>
            <person name="Gruber A."/>
            <person name="Heijde M."/>
            <person name="Katinka M."/>
            <person name="Mock T."/>
            <person name="Valentin K."/>
            <person name="Verret F."/>
            <person name="Berges J.A."/>
            <person name="Brownlee C."/>
            <person name="Cadoret J.P."/>
            <person name="Chiovitti A."/>
            <person name="Choi C.J."/>
            <person name="Coesel S."/>
            <person name="De Martino A."/>
            <person name="Detter J.C."/>
            <person name="Durkin C."/>
            <person name="Falciatore A."/>
            <person name="Fournet J."/>
            <person name="Haruta M."/>
            <person name="Huysman M.J."/>
            <person name="Jenkins B.D."/>
            <person name="Jiroutova K."/>
            <person name="Jorgensen R.E."/>
            <person name="Joubert Y."/>
            <person name="Kaplan A."/>
            <person name="Kroger N."/>
            <person name="Kroth P.G."/>
            <person name="La Roche J."/>
            <person name="Lindquist E."/>
            <person name="Lommer M."/>
            <person name="Martin-Jezequel V."/>
            <person name="Lopez P.J."/>
            <person name="Lucas S."/>
            <person name="Mangogna M."/>
            <person name="McGinnis K."/>
            <person name="Medlin L.K."/>
            <person name="Montsant A."/>
            <person name="Oudot-Le Secq M.P."/>
            <person name="Napoli C."/>
            <person name="Obornik M."/>
            <person name="Parker M.S."/>
            <person name="Petit J.L."/>
            <person name="Porcel B.M."/>
            <person name="Poulsen N."/>
            <person name="Robison M."/>
            <person name="Rychlewski L."/>
            <person name="Rynearson T.A."/>
            <person name="Schmutz J."/>
            <person name="Shapiro H."/>
            <person name="Siaut M."/>
            <person name="Stanley M."/>
            <person name="Sussman M.R."/>
            <person name="Taylor A.R."/>
            <person name="Vardi A."/>
            <person name="von Dassow P."/>
            <person name="Vyverman W."/>
            <person name="Willis A."/>
            <person name="Wyrwicz L.S."/>
            <person name="Rokhsar D.S."/>
            <person name="Weissenbach J."/>
            <person name="Armbrust E.V."/>
            <person name="Green B.R."/>
            <person name="Van de Peer Y."/>
            <person name="Grigoriev I.V."/>
        </authorList>
    </citation>
    <scope>NUCLEOTIDE SEQUENCE [LARGE SCALE GENOMIC DNA]</scope>
    <source>
        <strain evidence="2 3">CCAP 1055/1</strain>
    </source>
</reference>
<dbReference type="Proteomes" id="UP000000759">
    <property type="component" value="Chromosome 19"/>
</dbReference>
<evidence type="ECO:0000313" key="3">
    <source>
        <dbReference type="Proteomes" id="UP000000759"/>
    </source>
</evidence>
<dbReference type="OrthoDB" id="47615at2759"/>
<dbReference type="AlphaFoldDB" id="B7G846"/>
<organism evidence="2 3">
    <name type="scientific">Phaeodactylum tricornutum (strain CCAP 1055/1)</name>
    <dbReference type="NCBI Taxonomy" id="556484"/>
    <lineage>
        <taxon>Eukaryota</taxon>
        <taxon>Sar</taxon>
        <taxon>Stramenopiles</taxon>
        <taxon>Ochrophyta</taxon>
        <taxon>Bacillariophyta</taxon>
        <taxon>Bacillariophyceae</taxon>
        <taxon>Bacillariophycidae</taxon>
        <taxon>Naviculales</taxon>
        <taxon>Phaeodactylaceae</taxon>
        <taxon>Phaeodactylum</taxon>
    </lineage>
</organism>
<gene>
    <name evidence="2" type="ORF">PHATRDRAFT_48715</name>
</gene>
<feature type="transmembrane region" description="Helical" evidence="1">
    <location>
        <begin position="395"/>
        <end position="415"/>
    </location>
</feature>
<evidence type="ECO:0000256" key="1">
    <source>
        <dbReference type="SAM" id="Phobius"/>
    </source>
</evidence>
<keyword evidence="1" id="KW-0472">Membrane</keyword>
<proteinExistence type="predicted"/>
<reference evidence="3" key="2">
    <citation type="submission" date="2008-08" db="EMBL/GenBank/DDBJ databases">
        <authorList>
            <consortium name="Diatom Consortium"/>
            <person name="Grigoriev I."/>
            <person name="Grimwood J."/>
            <person name="Kuo A."/>
            <person name="Otillar R.P."/>
            <person name="Salamov A."/>
            <person name="Detter J.C."/>
            <person name="Lindquist E."/>
            <person name="Shapiro H."/>
            <person name="Lucas S."/>
            <person name="Glavina del Rio T."/>
            <person name="Pitluck S."/>
            <person name="Rokhsar D."/>
            <person name="Bowler C."/>
        </authorList>
    </citation>
    <scope>GENOME REANNOTATION</scope>
    <source>
        <strain evidence="3">CCAP 1055/1</strain>
    </source>
</reference>
<name>B7G846_PHATC</name>
<dbReference type="InParanoid" id="B7G846"/>
<dbReference type="PaxDb" id="2850-Phatr48715"/>
<sequence length="503" mass="56363">MKRRPVVRCIAMAVAVVTVGIHFLLRGILFLPNIANLRRPYGTAAISGVGYHFNDSEFASNAYKDHFRSRLDSLLSATNYTEIITWQGVGQMDHFLSSFWSGNYGCDVLRTSLGRSETKQGPILLNISFGCDDLFRQSHLGSGNFLTGLYGLRIAARALGNADLLITCPDAIDQKSQLLLPHVMGFFPEATHPVPAHDPSRRSVSVSKACSNANFSPMGYLLNEMQHEWRTMAIRMVGIPYPDHPSGAWARIHLWNTTTNDSTKYRSIRQLPVVESTDVPLYPSVELDESVIHFRCGDLMASNHPGFGFMKFHDYARHLFVNTSSIGIVTQSFNANATQQRNIDSGKGERCRLVVDALVDFLQERFPEARIRVHNDIRETMALTYARIVMAHQSVVAISTFGVFAAVASFGTAYIRKPETTGFLARKLPNKWLVYGAGYITNDTSIHLFDAPLRINAKDIRLLWKQRGGDAVVEWFRNETLGGSYPCSTDPRIEHRKLCLPYI</sequence>
<keyword evidence="1" id="KW-1133">Transmembrane helix</keyword>
<accession>B7G846</accession>